<sequence>MKELISHKTTELKKYKELEELTGITAATWRSWWNRGSTPSGELIEAACKLWPNYAFWLVTGITDQYHGHDSPKLSKNFRRRTAAYDLFEKKIEFEKWREKNPVTDAESDQYFRDNLAARDSKILESNLTADSMNRIQQMDEFHHEITTLTHIRDDQEAALLRAEDQSSQIN</sequence>
<reference evidence="1 2" key="1">
    <citation type="submission" date="2024-09" db="EMBL/GenBank/DDBJ databases">
        <authorList>
            <person name="Sun Q."/>
            <person name="Mori K."/>
        </authorList>
    </citation>
    <scope>NUCLEOTIDE SEQUENCE [LARGE SCALE GENOMIC DNA]</scope>
    <source>
        <strain evidence="1 2">CCM 8677</strain>
    </source>
</reference>
<dbReference type="RefSeq" id="WP_390211415.1">
    <property type="nucleotide sequence ID" value="NZ_JBHLXJ010000008.1"/>
</dbReference>
<keyword evidence="2" id="KW-1185">Reference proteome</keyword>
<dbReference type="Gene3D" id="1.10.260.40">
    <property type="entry name" value="lambda repressor-like DNA-binding domains"/>
    <property type="match status" value="1"/>
</dbReference>
<dbReference type="EMBL" id="JBHLXJ010000008">
    <property type="protein sequence ID" value="MFC0349666.1"/>
    <property type="molecule type" value="Genomic_DNA"/>
</dbReference>
<organism evidence="1 2">
    <name type="scientific">Undibacterium danionis</name>
    <dbReference type="NCBI Taxonomy" id="1812100"/>
    <lineage>
        <taxon>Bacteria</taxon>
        <taxon>Pseudomonadati</taxon>
        <taxon>Pseudomonadota</taxon>
        <taxon>Betaproteobacteria</taxon>
        <taxon>Burkholderiales</taxon>
        <taxon>Oxalobacteraceae</taxon>
        <taxon>Undibacterium</taxon>
    </lineage>
</organism>
<comment type="caution">
    <text evidence="1">The sequence shown here is derived from an EMBL/GenBank/DDBJ whole genome shotgun (WGS) entry which is preliminary data.</text>
</comment>
<dbReference type="Proteomes" id="UP001589844">
    <property type="component" value="Unassembled WGS sequence"/>
</dbReference>
<proteinExistence type="predicted"/>
<accession>A0ABV6ICY8</accession>
<evidence type="ECO:0008006" key="3">
    <source>
        <dbReference type="Google" id="ProtNLM"/>
    </source>
</evidence>
<protein>
    <recommendedName>
        <fullName evidence="3">XRE family transcriptional regulator</fullName>
    </recommendedName>
</protein>
<evidence type="ECO:0000313" key="1">
    <source>
        <dbReference type="EMBL" id="MFC0349666.1"/>
    </source>
</evidence>
<gene>
    <name evidence="1" type="ORF">ACFFJH_07590</name>
</gene>
<dbReference type="InterPro" id="IPR010982">
    <property type="entry name" value="Lambda_DNA-bd_dom_sf"/>
</dbReference>
<name>A0ABV6ICY8_9BURK</name>
<evidence type="ECO:0000313" key="2">
    <source>
        <dbReference type="Proteomes" id="UP001589844"/>
    </source>
</evidence>